<dbReference type="Gene3D" id="1.20.1540.10">
    <property type="entry name" value="Rhomboid-like"/>
    <property type="match status" value="1"/>
</dbReference>
<evidence type="ECO:0008006" key="8">
    <source>
        <dbReference type="Google" id="ProtNLM"/>
    </source>
</evidence>
<dbReference type="GO" id="GO:0016020">
    <property type="term" value="C:membrane"/>
    <property type="evidence" value="ECO:0007669"/>
    <property type="project" value="UniProtKB-SubCell"/>
</dbReference>
<dbReference type="AlphaFoldDB" id="A0A9D1RTI2"/>
<protein>
    <recommendedName>
        <fullName evidence="8">Peptidase S54 rhomboid domain-containing protein</fullName>
    </recommendedName>
</protein>
<proteinExistence type="predicted"/>
<evidence type="ECO:0000313" key="7">
    <source>
        <dbReference type="Proteomes" id="UP000824192"/>
    </source>
</evidence>
<dbReference type="InterPro" id="IPR035952">
    <property type="entry name" value="Rhomboid-like_sf"/>
</dbReference>
<comment type="caution">
    <text evidence="6">The sequence shown here is derived from an EMBL/GenBank/DDBJ whole genome shotgun (WGS) entry which is preliminary data.</text>
</comment>
<keyword evidence="3 5" id="KW-1133">Transmembrane helix</keyword>
<evidence type="ECO:0000256" key="5">
    <source>
        <dbReference type="SAM" id="Phobius"/>
    </source>
</evidence>
<evidence type="ECO:0000256" key="1">
    <source>
        <dbReference type="ARBA" id="ARBA00004141"/>
    </source>
</evidence>
<dbReference type="Proteomes" id="UP000824192">
    <property type="component" value="Unassembled WGS sequence"/>
</dbReference>
<dbReference type="EMBL" id="DXGA01000063">
    <property type="protein sequence ID" value="HIW93452.1"/>
    <property type="molecule type" value="Genomic_DNA"/>
</dbReference>
<evidence type="ECO:0000256" key="2">
    <source>
        <dbReference type="ARBA" id="ARBA00022692"/>
    </source>
</evidence>
<name>A0A9D1RTI2_9FIRM</name>
<evidence type="ECO:0000313" key="6">
    <source>
        <dbReference type="EMBL" id="HIW93452.1"/>
    </source>
</evidence>
<comment type="subcellular location">
    <subcellularLocation>
        <location evidence="1">Membrane</location>
        <topology evidence="1">Multi-pass membrane protein</topology>
    </subcellularLocation>
</comment>
<reference evidence="6" key="2">
    <citation type="submission" date="2021-04" db="EMBL/GenBank/DDBJ databases">
        <authorList>
            <person name="Gilroy R."/>
        </authorList>
    </citation>
    <scope>NUCLEOTIDE SEQUENCE</scope>
    <source>
        <strain evidence="6">ChiGjej6B6-1540</strain>
    </source>
</reference>
<feature type="transmembrane region" description="Helical" evidence="5">
    <location>
        <begin position="82"/>
        <end position="102"/>
    </location>
</feature>
<sequence>MTVIVAGTVLVYLLDMFSTTILFSDLLVFSPALILQGQVWRLFTFLFIPDSSYLLLLALSLYFYWLIGNVLEQQWGTAKFNFYYFLGVVLNIILGFVSYALGGSGEVSMTYVNLSLFFAFATLYPDMQVYIFFILPVKVKWLAWLDAALFLWMVVSSLIALNFLGALMPIIALLNYLLFFWSDLADSVRRMAGRAAHQTSRQTINFKKAARQAQQHKGYIHKCAVCGKTDTDYPDMEFRYCSKCNGYYCYCKDHINDHVHIQ</sequence>
<feature type="transmembrane region" description="Helical" evidence="5">
    <location>
        <begin position="12"/>
        <end position="35"/>
    </location>
</feature>
<evidence type="ECO:0000256" key="4">
    <source>
        <dbReference type="ARBA" id="ARBA00023136"/>
    </source>
</evidence>
<dbReference type="SUPFAM" id="SSF144091">
    <property type="entry name" value="Rhomboid-like"/>
    <property type="match status" value="1"/>
</dbReference>
<keyword evidence="4 5" id="KW-0472">Membrane</keyword>
<accession>A0A9D1RTI2</accession>
<feature type="transmembrane region" description="Helical" evidence="5">
    <location>
        <begin position="114"/>
        <end position="137"/>
    </location>
</feature>
<gene>
    <name evidence="6" type="ORF">H9868_02815</name>
</gene>
<feature type="transmembrane region" description="Helical" evidence="5">
    <location>
        <begin position="42"/>
        <end position="67"/>
    </location>
</feature>
<evidence type="ECO:0000256" key="3">
    <source>
        <dbReference type="ARBA" id="ARBA00022989"/>
    </source>
</evidence>
<organism evidence="6 7">
    <name type="scientific">Candidatus Flavonifractor merdipullorum</name>
    <dbReference type="NCBI Taxonomy" id="2838590"/>
    <lineage>
        <taxon>Bacteria</taxon>
        <taxon>Bacillati</taxon>
        <taxon>Bacillota</taxon>
        <taxon>Clostridia</taxon>
        <taxon>Eubacteriales</taxon>
        <taxon>Oscillospiraceae</taxon>
        <taxon>Flavonifractor</taxon>
    </lineage>
</organism>
<reference evidence="6" key="1">
    <citation type="journal article" date="2021" name="PeerJ">
        <title>Extensive microbial diversity within the chicken gut microbiome revealed by metagenomics and culture.</title>
        <authorList>
            <person name="Gilroy R."/>
            <person name="Ravi A."/>
            <person name="Getino M."/>
            <person name="Pursley I."/>
            <person name="Horton D.L."/>
            <person name="Alikhan N.F."/>
            <person name="Baker D."/>
            <person name="Gharbi K."/>
            <person name="Hall N."/>
            <person name="Watson M."/>
            <person name="Adriaenssens E.M."/>
            <person name="Foster-Nyarko E."/>
            <person name="Jarju S."/>
            <person name="Secka A."/>
            <person name="Antonio M."/>
            <person name="Oren A."/>
            <person name="Chaudhuri R.R."/>
            <person name="La Ragione R."/>
            <person name="Hildebrand F."/>
            <person name="Pallen M.J."/>
        </authorList>
    </citation>
    <scope>NUCLEOTIDE SEQUENCE</scope>
    <source>
        <strain evidence="6">ChiGjej6B6-1540</strain>
    </source>
</reference>
<keyword evidence="2 5" id="KW-0812">Transmembrane</keyword>
<feature type="transmembrane region" description="Helical" evidence="5">
    <location>
        <begin position="149"/>
        <end position="181"/>
    </location>
</feature>